<keyword evidence="6 10" id="KW-1133">Transmembrane helix</keyword>
<evidence type="ECO:0000313" key="12">
    <source>
        <dbReference type="Proteomes" id="UP000288892"/>
    </source>
</evidence>
<name>A0A444JH28_9BACT</name>
<dbReference type="GO" id="GO:0008360">
    <property type="term" value="P:regulation of cell shape"/>
    <property type="evidence" value="ECO:0007669"/>
    <property type="project" value="UniProtKB-KW"/>
</dbReference>
<feature type="transmembrane region" description="Helical" evidence="10">
    <location>
        <begin position="140"/>
        <end position="158"/>
    </location>
</feature>
<feature type="transmembrane region" description="Helical" evidence="10">
    <location>
        <begin position="263"/>
        <end position="287"/>
    </location>
</feature>
<dbReference type="EMBL" id="MTKS01000015">
    <property type="protein sequence ID" value="RWX52389.1"/>
    <property type="molecule type" value="Genomic_DNA"/>
</dbReference>
<evidence type="ECO:0000256" key="5">
    <source>
        <dbReference type="ARBA" id="ARBA00022984"/>
    </source>
</evidence>
<evidence type="ECO:0000256" key="3">
    <source>
        <dbReference type="ARBA" id="ARBA00022692"/>
    </source>
</evidence>
<sequence>MQLLDLGMTPTLIRETARYRGGESSQLELKKLIRTLETIFYGITLSAVFLSYLFSDSVAINWLKVEHLPLDIVGTSIQLTAIAVVLRWVSSLYRGIVTGFEEIVWLSTYNIFIALSRFIFVIPIILWVDNGPVSFFGYQLLISLTEVLLLRLKAYSLYASKVGKKSNISFFHWESLKGVLRFSGTIAFTASTWAIVTQADKLILSKILTLTDYAYFTLAIMASSGIAVLGNTSGIALMPRFSKLSAENKNNEILLLYRTSTKFIGAVTIPASLALAFFAQPILFIWTGDNEIASKTAKVLSLYSIGNCFLVFNAFPYYLQYAYGNLRLHLIGSILFVLFFLPTLIYYSGQYGAVGASWSWMLANFICFIFWVAFLHKQLSPGLHLKWLFNDVGFSLICCLPFAIALNYFISWPFHRLQAFFVLLIVCVVLILSTLVPTLLTQHFIKIADLVRIYEKYTTR</sequence>
<evidence type="ECO:0000313" key="11">
    <source>
        <dbReference type="EMBL" id="RWX52389.1"/>
    </source>
</evidence>
<dbReference type="PANTHER" id="PTHR30250">
    <property type="entry name" value="PST FAMILY PREDICTED COLANIC ACID TRANSPORTER"/>
    <property type="match status" value="1"/>
</dbReference>
<keyword evidence="7 10" id="KW-0472">Membrane</keyword>
<evidence type="ECO:0000256" key="2">
    <source>
        <dbReference type="ARBA" id="ARBA00022475"/>
    </source>
</evidence>
<proteinExistence type="inferred from homology"/>
<comment type="similarity">
    <text evidence="9">Belongs to the MurJ/MviN family.</text>
</comment>
<protein>
    <submittedName>
        <fullName evidence="11">MviN-like protein</fullName>
    </submittedName>
</protein>
<dbReference type="AlphaFoldDB" id="A0A444JH28"/>
<keyword evidence="3 10" id="KW-0812">Transmembrane</keyword>
<evidence type="ECO:0000256" key="10">
    <source>
        <dbReference type="SAM" id="Phobius"/>
    </source>
</evidence>
<dbReference type="Pfam" id="PF03023">
    <property type="entry name" value="MurJ"/>
    <property type="match status" value="1"/>
</dbReference>
<evidence type="ECO:0000256" key="1">
    <source>
        <dbReference type="ARBA" id="ARBA00004651"/>
    </source>
</evidence>
<feature type="transmembrane region" description="Helical" evidence="10">
    <location>
        <begin position="299"/>
        <end position="319"/>
    </location>
</feature>
<keyword evidence="4" id="KW-0133">Cell shape</keyword>
<feature type="transmembrane region" description="Helical" evidence="10">
    <location>
        <begin position="109"/>
        <end position="128"/>
    </location>
</feature>
<feature type="transmembrane region" description="Helical" evidence="10">
    <location>
        <begin position="326"/>
        <end position="347"/>
    </location>
</feature>
<evidence type="ECO:0000256" key="6">
    <source>
        <dbReference type="ARBA" id="ARBA00022989"/>
    </source>
</evidence>
<evidence type="ECO:0000256" key="9">
    <source>
        <dbReference type="ARBA" id="ARBA00061532"/>
    </source>
</evidence>
<dbReference type="InterPro" id="IPR004268">
    <property type="entry name" value="MurJ"/>
</dbReference>
<feature type="transmembrane region" description="Helical" evidence="10">
    <location>
        <begin position="387"/>
        <end position="411"/>
    </location>
</feature>
<keyword evidence="12" id="KW-1185">Reference proteome</keyword>
<keyword evidence="2" id="KW-1003">Cell membrane</keyword>
<feature type="transmembrane region" description="Helical" evidence="10">
    <location>
        <begin position="179"/>
        <end position="196"/>
    </location>
</feature>
<feature type="transmembrane region" description="Helical" evidence="10">
    <location>
        <begin position="417"/>
        <end position="440"/>
    </location>
</feature>
<keyword evidence="5" id="KW-0573">Peptidoglycan synthesis</keyword>
<comment type="function">
    <text evidence="8">Involved in peptidoglycan biosynthesis. Transports lipid-linked peptidoglycan precursors from the inner to the outer leaflet of the cytoplasmic membrane.</text>
</comment>
<accession>A0A444JH28</accession>
<feature type="transmembrane region" description="Helical" evidence="10">
    <location>
        <begin position="39"/>
        <end position="60"/>
    </location>
</feature>
<dbReference type="GO" id="GO:0005886">
    <property type="term" value="C:plasma membrane"/>
    <property type="evidence" value="ECO:0007669"/>
    <property type="project" value="UniProtKB-SubCell"/>
</dbReference>
<feature type="transmembrane region" description="Helical" evidence="10">
    <location>
        <begin position="72"/>
        <end position="89"/>
    </location>
</feature>
<reference evidence="11 12" key="1">
    <citation type="submission" date="2017-01" db="EMBL/GenBank/DDBJ databases">
        <title>The cable genome- insights into the physiology and evolution of filamentous bacteria capable of sulfide oxidation via long distance electron transfer.</title>
        <authorList>
            <person name="Schreiber L."/>
            <person name="Bjerg J.T."/>
            <person name="Boggild A."/>
            <person name="Van De Vossenberg J."/>
            <person name="Meysman F."/>
            <person name="Nielsen L.P."/>
            <person name="Schramm A."/>
            <person name="Kjeldsen K.U."/>
        </authorList>
    </citation>
    <scope>NUCLEOTIDE SEQUENCE [LARGE SCALE GENOMIC DNA]</scope>
    <source>
        <strain evidence="11">A5</strain>
    </source>
</reference>
<dbReference type="Proteomes" id="UP000288892">
    <property type="component" value="Unassembled WGS sequence"/>
</dbReference>
<evidence type="ECO:0000256" key="4">
    <source>
        <dbReference type="ARBA" id="ARBA00022960"/>
    </source>
</evidence>
<dbReference type="PANTHER" id="PTHR30250:SF26">
    <property type="entry name" value="PSMA PROTEIN"/>
    <property type="match status" value="1"/>
</dbReference>
<comment type="subcellular location">
    <subcellularLocation>
        <location evidence="1">Cell membrane</location>
        <topology evidence="1">Multi-pass membrane protein</topology>
    </subcellularLocation>
</comment>
<gene>
    <name evidence="11" type="ORF">VU01_10156</name>
</gene>
<feature type="transmembrane region" description="Helical" evidence="10">
    <location>
        <begin position="353"/>
        <end position="375"/>
    </location>
</feature>
<evidence type="ECO:0000256" key="7">
    <source>
        <dbReference type="ARBA" id="ARBA00023136"/>
    </source>
</evidence>
<dbReference type="InterPro" id="IPR050833">
    <property type="entry name" value="Poly_Biosynth_Transport"/>
</dbReference>
<dbReference type="GO" id="GO:0009252">
    <property type="term" value="P:peptidoglycan biosynthetic process"/>
    <property type="evidence" value="ECO:0007669"/>
    <property type="project" value="UniProtKB-KW"/>
</dbReference>
<feature type="transmembrane region" description="Helical" evidence="10">
    <location>
        <begin position="216"/>
        <end position="242"/>
    </location>
</feature>
<organism evidence="11 12">
    <name type="scientific">Candidatus Electrothrix marina</name>
    <dbReference type="NCBI Taxonomy" id="1859130"/>
    <lineage>
        <taxon>Bacteria</taxon>
        <taxon>Pseudomonadati</taxon>
        <taxon>Thermodesulfobacteriota</taxon>
        <taxon>Desulfobulbia</taxon>
        <taxon>Desulfobulbales</taxon>
        <taxon>Desulfobulbaceae</taxon>
        <taxon>Candidatus Electrothrix</taxon>
    </lineage>
</organism>
<comment type="caution">
    <text evidence="11">The sequence shown here is derived from an EMBL/GenBank/DDBJ whole genome shotgun (WGS) entry which is preliminary data.</text>
</comment>
<evidence type="ECO:0000256" key="8">
    <source>
        <dbReference type="ARBA" id="ARBA00060041"/>
    </source>
</evidence>